<feature type="signal peptide" evidence="2">
    <location>
        <begin position="1"/>
        <end position="28"/>
    </location>
</feature>
<reference evidence="3" key="1">
    <citation type="submission" date="2024-07" db="EMBL/GenBank/DDBJ databases">
        <authorList>
            <person name="Yu S.T."/>
        </authorList>
    </citation>
    <scope>NUCLEOTIDE SEQUENCE</scope>
    <source>
        <strain evidence="3">R41</strain>
    </source>
</reference>
<gene>
    <name evidence="3" type="ORF">AB5J53_08830</name>
</gene>
<keyword evidence="2" id="KW-0732">Signal</keyword>
<dbReference type="RefSeq" id="WP_369245061.1">
    <property type="nucleotide sequence ID" value="NZ_CP163443.1"/>
</dbReference>
<dbReference type="AlphaFoldDB" id="A0AB39RBZ5"/>
<protein>
    <recommendedName>
        <fullName evidence="4">PknH-like extracellular domain-containing protein</fullName>
    </recommendedName>
</protein>
<proteinExistence type="predicted"/>
<evidence type="ECO:0000313" key="3">
    <source>
        <dbReference type="EMBL" id="XDQ51742.1"/>
    </source>
</evidence>
<evidence type="ECO:0000256" key="1">
    <source>
        <dbReference type="SAM" id="MobiDB-lite"/>
    </source>
</evidence>
<feature type="region of interest" description="Disordered" evidence="1">
    <location>
        <begin position="29"/>
        <end position="52"/>
    </location>
</feature>
<accession>A0AB39RBZ5</accession>
<sequence>MGKTVVRQSRVGMAVAMLMTFFPLPACGSGQGPREGAAAEETRTAGAQAKPLSKADLERATITDTDLGGYEVNRILAAPSASHRTADPAECTPVVQALGGSSGFTATARTGRMISSKQHGPGASMILSSHSAGDAARVIDAFRTAAKRCETFKDIRADFRYGDAELQPDPGYGDESVSLRLTQLAADSEDEEPIRVPFAVVAVRQGTTVAMFYEFNLPAGPRGKDPAVVPEAIIRAQLNKLSKLTVSK</sequence>
<feature type="chain" id="PRO_5044208263" description="PknH-like extracellular domain-containing protein" evidence="2">
    <location>
        <begin position="29"/>
        <end position="248"/>
    </location>
</feature>
<dbReference type="EMBL" id="CP163443">
    <property type="protein sequence ID" value="XDQ51742.1"/>
    <property type="molecule type" value="Genomic_DNA"/>
</dbReference>
<name>A0AB39RBZ5_9ACTN</name>
<evidence type="ECO:0008006" key="4">
    <source>
        <dbReference type="Google" id="ProtNLM"/>
    </source>
</evidence>
<organism evidence="3">
    <name type="scientific">Streptomyces sp. R41</name>
    <dbReference type="NCBI Taxonomy" id="3238632"/>
    <lineage>
        <taxon>Bacteria</taxon>
        <taxon>Bacillati</taxon>
        <taxon>Actinomycetota</taxon>
        <taxon>Actinomycetes</taxon>
        <taxon>Kitasatosporales</taxon>
        <taxon>Streptomycetaceae</taxon>
        <taxon>Streptomyces</taxon>
    </lineage>
</organism>
<evidence type="ECO:0000256" key="2">
    <source>
        <dbReference type="SAM" id="SignalP"/>
    </source>
</evidence>